<evidence type="ECO:0000256" key="4">
    <source>
        <dbReference type="PROSITE-ProRule" id="PRU01248"/>
    </source>
</evidence>
<dbReference type="InterPro" id="IPR011010">
    <property type="entry name" value="DNA_brk_join_enz"/>
</dbReference>
<keyword evidence="3" id="KW-0233">DNA recombination</keyword>
<dbReference type="Gene3D" id="1.10.150.130">
    <property type="match status" value="1"/>
</dbReference>
<organism evidence="7">
    <name type="scientific">uncultured Rubrobacteraceae bacterium</name>
    <dbReference type="NCBI Taxonomy" id="349277"/>
    <lineage>
        <taxon>Bacteria</taxon>
        <taxon>Bacillati</taxon>
        <taxon>Actinomycetota</taxon>
        <taxon>Rubrobacteria</taxon>
        <taxon>Rubrobacterales</taxon>
        <taxon>Rubrobacteraceae</taxon>
        <taxon>environmental samples</taxon>
    </lineage>
</organism>
<dbReference type="GO" id="GO:0015074">
    <property type="term" value="P:DNA integration"/>
    <property type="evidence" value="ECO:0007669"/>
    <property type="project" value="UniProtKB-KW"/>
</dbReference>
<evidence type="ECO:0000259" key="5">
    <source>
        <dbReference type="PROSITE" id="PS51898"/>
    </source>
</evidence>
<dbReference type="InterPro" id="IPR050090">
    <property type="entry name" value="Tyrosine_recombinase_XerCD"/>
</dbReference>
<dbReference type="InterPro" id="IPR044068">
    <property type="entry name" value="CB"/>
</dbReference>
<name>A0A6J4QYW4_9ACTN</name>
<keyword evidence="1" id="KW-0229">DNA integration</keyword>
<reference evidence="7" key="1">
    <citation type="submission" date="2020-02" db="EMBL/GenBank/DDBJ databases">
        <authorList>
            <person name="Meier V. D."/>
        </authorList>
    </citation>
    <scope>NUCLEOTIDE SEQUENCE</scope>
    <source>
        <strain evidence="7">AVDCRST_MAG02</strain>
    </source>
</reference>
<evidence type="ECO:0000256" key="2">
    <source>
        <dbReference type="ARBA" id="ARBA00023125"/>
    </source>
</evidence>
<dbReference type="InterPro" id="IPR010998">
    <property type="entry name" value="Integrase_recombinase_N"/>
</dbReference>
<dbReference type="PROSITE" id="PS51898">
    <property type="entry name" value="TYR_RECOMBINASE"/>
    <property type="match status" value="1"/>
</dbReference>
<dbReference type="Pfam" id="PF00589">
    <property type="entry name" value="Phage_integrase"/>
    <property type="match status" value="1"/>
</dbReference>
<evidence type="ECO:0000256" key="3">
    <source>
        <dbReference type="ARBA" id="ARBA00023172"/>
    </source>
</evidence>
<sequence>MTEQGKSRRPKGTGSVYVRDGVVIGQYEVRTPDGEIRRRYVRGKDKKEVAGRLARAIADRDSGLVYDSGKATVGEYLEGWLDAIRGSLRERTWRRHEEIARIHLKPALGKTRLDGLNALQVQSLYRSKLDSGLSPRTVQMVHLTLHKALKQAVKWMLIPRNIAEAVDPPRPASKEIRPLAAGQVKKLLVAARGDKLEGLYVLAVTTGLRQGELLGLKWGDLDLRVGKLRVRRTVFEGVVNPPKTAKSNRSVRLTKEAVRLLAERPREGEWVFPTRVGTPISCHNLINRSWKPLLKRAGLPDSRFHDLRHTCATLLLTKGVHPKIVQEMLGHSSITITLDLYSHVLPDMQQEAVSAMEDLLE</sequence>
<dbReference type="PANTHER" id="PTHR30349:SF91">
    <property type="entry name" value="INTA PROTEIN"/>
    <property type="match status" value="1"/>
</dbReference>
<proteinExistence type="predicted"/>
<dbReference type="CDD" id="cd01189">
    <property type="entry name" value="INT_ICEBs1_C_like"/>
    <property type="match status" value="1"/>
</dbReference>
<dbReference type="SUPFAM" id="SSF56349">
    <property type="entry name" value="DNA breaking-rejoining enzymes"/>
    <property type="match status" value="1"/>
</dbReference>
<dbReference type="GO" id="GO:0006310">
    <property type="term" value="P:DNA recombination"/>
    <property type="evidence" value="ECO:0007669"/>
    <property type="project" value="UniProtKB-KW"/>
</dbReference>
<dbReference type="InterPro" id="IPR002104">
    <property type="entry name" value="Integrase_catalytic"/>
</dbReference>
<accession>A0A6J4QYW4</accession>
<gene>
    <name evidence="7" type="ORF">AVDCRST_MAG02-848</name>
</gene>
<dbReference type="AlphaFoldDB" id="A0A6J4QYW4"/>
<evidence type="ECO:0000259" key="6">
    <source>
        <dbReference type="PROSITE" id="PS51900"/>
    </source>
</evidence>
<protein>
    <submittedName>
        <fullName evidence="7">Integrase</fullName>
    </submittedName>
</protein>
<feature type="domain" description="Tyr recombinase" evidence="5">
    <location>
        <begin position="174"/>
        <end position="354"/>
    </location>
</feature>
<evidence type="ECO:0000313" key="7">
    <source>
        <dbReference type="EMBL" id="CAA9450535.1"/>
    </source>
</evidence>
<dbReference type="InterPro" id="IPR013762">
    <property type="entry name" value="Integrase-like_cat_sf"/>
</dbReference>
<dbReference type="Pfam" id="PF14659">
    <property type="entry name" value="Phage_int_SAM_3"/>
    <property type="match status" value="1"/>
</dbReference>
<evidence type="ECO:0000256" key="1">
    <source>
        <dbReference type="ARBA" id="ARBA00022908"/>
    </source>
</evidence>
<dbReference type="EMBL" id="CADCVH010000026">
    <property type="protein sequence ID" value="CAA9450535.1"/>
    <property type="molecule type" value="Genomic_DNA"/>
</dbReference>
<dbReference type="GO" id="GO:0003677">
    <property type="term" value="F:DNA binding"/>
    <property type="evidence" value="ECO:0007669"/>
    <property type="project" value="UniProtKB-UniRule"/>
</dbReference>
<dbReference type="PROSITE" id="PS51900">
    <property type="entry name" value="CB"/>
    <property type="match status" value="1"/>
</dbReference>
<keyword evidence="2 4" id="KW-0238">DNA-binding</keyword>
<dbReference type="PANTHER" id="PTHR30349">
    <property type="entry name" value="PHAGE INTEGRASE-RELATED"/>
    <property type="match status" value="1"/>
</dbReference>
<dbReference type="Gene3D" id="1.10.443.10">
    <property type="entry name" value="Intergrase catalytic core"/>
    <property type="match status" value="1"/>
</dbReference>
<feature type="domain" description="Core-binding (CB)" evidence="6">
    <location>
        <begin position="71"/>
        <end position="153"/>
    </location>
</feature>
<dbReference type="InterPro" id="IPR004107">
    <property type="entry name" value="Integrase_SAM-like_N"/>
</dbReference>